<feature type="transmembrane region" description="Helical" evidence="9">
    <location>
        <begin position="69"/>
        <end position="91"/>
    </location>
</feature>
<dbReference type="InterPro" id="IPR017452">
    <property type="entry name" value="GPCR_Rhodpsn_7TM"/>
</dbReference>
<dbReference type="AlphaFoldDB" id="A0A1A6GWT9"/>
<sequence length="130" mass="15000">RRDAQHSPGNADIGEDNQHERNSEKHQAHEQQQLLYGLFLCMYLVTLTGNVLIILAIGSNPHLHTPMYFFLANLSFADMGLISSTVTKMLFNVRTQHRTISYTGCLTQMYLFMMFDDLDSFFLDVMAYDR</sequence>
<reference evidence="11 12" key="1">
    <citation type="submission" date="2016-06" db="EMBL/GenBank/DDBJ databases">
        <title>The Draft Genome Sequence and Annotation of the Desert Woodrat Neotoma lepida.</title>
        <authorList>
            <person name="Campbell M."/>
            <person name="Oakeson K.F."/>
            <person name="Yandell M."/>
            <person name="Halpert J.R."/>
            <person name="Dearing D."/>
        </authorList>
    </citation>
    <scope>NUCLEOTIDE SEQUENCE [LARGE SCALE GENOMIC DNA]</scope>
    <source>
        <strain evidence="11">417</strain>
        <tissue evidence="11">Liver</tissue>
    </source>
</reference>
<keyword evidence="12" id="KW-1185">Reference proteome</keyword>
<feature type="region of interest" description="Disordered" evidence="8">
    <location>
        <begin position="1"/>
        <end position="27"/>
    </location>
</feature>
<dbReference type="OrthoDB" id="9631331at2759"/>
<comment type="caution">
    <text evidence="11">The sequence shown here is derived from an EMBL/GenBank/DDBJ whole genome shotgun (WGS) entry which is preliminary data.</text>
</comment>
<dbReference type="SUPFAM" id="SSF81321">
    <property type="entry name" value="Family A G protein-coupled receptor-like"/>
    <property type="match status" value="1"/>
</dbReference>
<evidence type="ECO:0000256" key="1">
    <source>
        <dbReference type="ARBA" id="ARBA00004141"/>
    </source>
</evidence>
<feature type="non-terminal residue" evidence="11">
    <location>
        <position position="130"/>
    </location>
</feature>
<accession>A0A1A6GWT9</accession>
<evidence type="ECO:0000256" key="5">
    <source>
        <dbReference type="ARBA" id="ARBA00023136"/>
    </source>
</evidence>
<evidence type="ECO:0000256" key="7">
    <source>
        <dbReference type="ARBA" id="ARBA00023224"/>
    </source>
</evidence>
<dbReference type="GO" id="GO:0004930">
    <property type="term" value="F:G protein-coupled receptor activity"/>
    <property type="evidence" value="ECO:0007669"/>
    <property type="project" value="UniProtKB-KW"/>
</dbReference>
<evidence type="ECO:0000256" key="2">
    <source>
        <dbReference type="ARBA" id="ARBA00022692"/>
    </source>
</evidence>
<name>A0A1A6GWT9_NEOLE</name>
<organism evidence="11 12">
    <name type="scientific">Neotoma lepida</name>
    <name type="common">Desert woodrat</name>
    <dbReference type="NCBI Taxonomy" id="56216"/>
    <lineage>
        <taxon>Eukaryota</taxon>
        <taxon>Metazoa</taxon>
        <taxon>Chordata</taxon>
        <taxon>Craniata</taxon>
        <taxon>Vertebrata</taxon>
        <taxon>Euteleostomi</taxon>
        <taxon>Mammalia</taxon>
        <taxon>Eutheria</taxon>
        <taxon>Euarchontoglires</taxon>
        <taxon>Glires</taxon>
        <taxon>Rodentia</taxon>
        <taxon>Myomorpha</taxon>
        <taxon>Muroidea</taxon>
        <taxon>Cricetidae</taxon>
        <taxon>Neotominae</taxon>
        <taxon>Neotoma</taxon>
    </lineage>
</organism>
<dbReference type="STRING" id="56216.A0A1A6GWT9"/>
<dbReference type="EMBL" id="LZPO01066844">
    <property type="protein sequence ID" value="OBS69812.1"/>
    <property type="molecule type" value="Genomic_DNA"/>
</dbReference>
<dbReference type="GO" id="GO:0004984">
    <property type="term" value="F:olfactory receptor activity"/>
    <property type="evidence" value="ECO:0007669"/>
    <property type="project" value="InterPro"/>
</dbReference>
<dbReference type="PANTHER" id="PTHR48001">
    <property type="entry name" value="OLFACTORY RECEPTOR"/>
    <property type="match status" value="1"/>
</dbReference>
<keyword evidence="7" id="KW-0807">Transducer</keyword>
<proteinExistence type="predicted"/>
<dbReference type="InterPro" id="IPR000276">
    <property type="entry name" value="GPCR_Rhodpsn"/>
</dbReference>
<dbReference type="InterPro" id="IPR000725">
    <property type="entry name" value="Olfact_rcpt"/>
</dbReference>
<dbReference type="Proteomes" id="UP000092124">
    <property type="component" value="Unassembled WGS sequence"/>
</dbReference>
<evidence type="ECO:0000256" key="8">
    <source>
        <dbReference type="SAM" id="MobiDB-lite"/>
    </source>
</evidence>
<feature type="domain" description="G-protein coupled receptors family 1 profile" evidence="10">
    <location>
        <begin position="49"/>
        <end position="130"/>
    </location>
</feature>
<keyword evidence="3 9" id="KW-1133">Transmembrane helix</keyword>
<keyword evidence="6" id="KW-0675">Receptor</keyword>
<evidence type="ECO:0000256" key="9">
    <source>
        <dbReference type="SAM" id="Phobius"/>
    </source>
</evidence>
<feature type="transmembrane region" description="Helical" evidence="9">
    <location>
        <begin position="34"/>
        <end position="57"/>
    </location>
</feature>
<evidence type="ECO:0000313" key="12">
    <source>
        <dbReference type="Proteomes" id="UP000092124"/>
    </source>
</evidence>
<protein>
    <recommendedName>
        <fullName evidence="10">G-protein coupled receptors family 1 profile domain-containing protein</fullName>
    </recommendedName>
</protein>
<evidence type="ECO:0000259" key="10">
    <source>
        <dbReference type="PROSITE" id="PS50262"/>
    </source>
</evidence>
<feature type="non-terminal residue" evidence="11">
    <location>
        <position position="1"/>
    </location>
</feature>
<dbReference type="Gene3D" id="1.20.1070.10">
    <property type="entry name" value="Rhodopsin 7-helix transmembrane proteins"/>
    <property type="match status" value="1"/>
</dbReference>
<evidence type="ECO:0000256" key="3">
    <source>
        <dbReference type="ARBA" id="ARBA00022989"/>
    </source>
</evidence>
<dbReference type="Pfam" id="PF13853">
    <property type="entry name" value="7tm_4"/>
    <property type="match status" value="1"/>
</dbReference>
<keyword evidence="2 9" id="KW-0812">Transmembrane</keyword>
<dbReference type="GO" id="GO:0016020">
    <property type="term" value="C:membrane"/>
    <property type="evidence" value="ECO:0007669"/>
    <property type="project" value="UniProtKB-SubCell"/>
</dbReference>
<dbReference type="PRINTS" id="PR00237">
    <property type="entry name" value="GPCRRHODOPSN"/>
</dbReference>
<keyword evidence="4" id="KW-0297">G-protein coupled receptor</keyword>
<gene>
    <name evidence="11" type="ORF">A6R68_01646</name>
</gene>
<dbReference type="PROSITE" id="PS50262">
    <property type="entry name" value="G_PROTEIN_RECEP_F1_2"/>
    <property type="match status" value="1"/>
</dbReference>
<evidence type="ECO:0000256" key="4">
    <source>
        <dbReference type="ARBA" id="ARBA00023040"/>
    </source>
</evidence>
<evidence type="ECO:0000313" key="11">
    <source>
        <dbReference type="EMBL" id="OBS69812.1"/>
    </source>
</evidence>
<comment type="subcellular location">
    <subcellularLocation>
        <location evidence="1">Membrane</location>
        <topology evidence="1">Multi-pass membrane protein</topology>
    </subcellularLocation>
</comment>
<keyword evidence="5 9" id="KW-0472">Membrane</keyword>
<feature type="compositionally biased region" description="Basic and acidic residues" evidence="8">
    <location>
        <begin position="16"/>
        <end position="27"/>
    </location>
</feature>
<evidence type="ECO:0000256" key="6">
    <source>
        <dbReference type="ARBA" id="ARBA00023170"/>
    </source>
</evidence>